<evidence type="ECO:0000256" key="11">
    <source>
        <dbReference type="ARBA" id="ARBA00023136"/>
    </source>
</evidence>
<evidence type="ECO:0000256" key="10">
    <source>
        <dbReference type="ARBA" id="ARBA00023132"/>
    </source>
</evidence>
<dbReference type="PANTHER" id="PTHR13269:SF6">
    <property type="entry name" value="NUCLEOPORIN NDC1"/>
    <property type="match status" value="1"/>
</dbReference>
<keyword evidence="6" id="KW-0509">mRNA transport</keyword>
<feature type="transmembrane region" description="Helical" evidence="13">
    <location>
        <begin position="152"/>
        <end position="171"/>
    </location>
</feature>
<dbReference type="GO" id="GO:0006999">
    <property type="term" value="P:nuclear pore organization"/>
    <property type="evidence" value="ECO:0007669"/>
    <property type="project" value="TreeGrafter"/>
</dbReference>
<evidence type="ECO:0000256" key="12">
    <source>
        <dbReference type="ARBA" id="ARBA00023242"/>
    </source>
</evidence>
<dbReference type="GO" id="GO:0106166">
    <property type="term" value="F:spindle pole body-nuclear membrane anchor activity"/>
    <property type="evidence" value="ECO:0007669"/>
    <property type="project" value="TreeGrafter"/>
</dbReference>
<dbReference type="GO" id="GO:0031965">
    <property type="term" value="C:nuclear membrane"/>
    <property type="evidence" value="ECO:0007669"/>
    <property type="project" value="UniProtKB-SubCell"/>
</dbReference>
<dbReference type="Pfam" id="PF09531">
    <property type="entry name" value="Ndc1_Nup"/>
    <property type="match status" value="1"/>
</dbReference>
<evidence type="ECO:0000313" key="14">
    <source>
        <dbReference type="EMBL" id="KAF3007762.1"/>
    </source>
</evidence>
<keyword evidence="15" id="KW-1185">Reference proteome</keyword>
<evidence type="ECO:0000256" key="13">
    <source>
        <dbReference type="SAM" id="Phobius"/>
    </source>
</evidence>
<dbReference type="GO" id="GO:0015031">
    <property type="term" value="P:protein transport"/>
    <property type="evidence" value="ECO:0007669"/>
    <property type="project" value="UniProtKB-KW"/>
</dbReference>
<comment type="subcellular location">
    <subcellularLocation>
        <location evidence="1">Nucleus membrane</location>
        <topology evidence="1">Multi-pass membrane protein</topology>
    </subcellularLocation>
    <subcellularLocation>
        <location evidence="2">Nucleus</location>
        <location evidence="2">Nuclear pore complex</location>
    </subcellularLocation>
</comment>
<comment type="similarity">
    <text evidence="3">Belongs to the NDC1 family.</text>
</comment>
<protein>
    <recommendedName>
        <fullName evidence="16">Nuclear envelope protein</fullName>
    </recommendedName>
</protein>
<reference evidence="14" key="1">
    <citation type="submission" date="2019-04" db="EMBL/GenBank/DDBJ databases">
        <title>Sequencing of skin fungus with MAO and IRED activity.</title>
        <authorList>
            <person name="Marsaioli A.J."/>
            <person name="Bonatto J.M.C."/>
            <person name="Reis Junior O."/>
        </authorList>
    </citation>
    <scope>NUCLEOTIDE SEQUENCE</scope>
    <source>
        <strain evidence="14">30M1</strain>
    </source>
</reference>
<dbReference type="AlphaFoldDB" id="A0A9P4W9T6"/>
<organism evidence="14 15">
    <name type="scientific">Curvularia kusanoi</name>
    <name type="common">Cochliobolus kusanoi</name>
    <dbReference type="NCBI Taxonomy" id="90978"/>
    <lineage>
        <taxon>Eukaryota</taxon>
        <taxon>Fungi</taxon>
        <taxon>Dikarya</taxon>
        <taxon>Ascomycota</taxon>
        <taxon>Pezizomycotina</taxon>
        <taxon>Dothideomycetes</taxon>
        <taxon>Pleosporomycetidae</taxon>
        <taxon>Pleosporales</taxon>
        <taxon>Pleosporineae</taxon>
        <taxon>Pleosporaceae</taxon>
        <taxon>Curvularia</taxon>
    </lineage>
</organism>
<dbReference type="Proteomes" id="UP000801428">
    <property type="component" value="Unassembled WGS sequence"/>
</dbReference>
<evidence type="ECO:0000256" key="4">
    <source>
        <dbReference type="ARBA" id="ARBA00022448"/>
    </source>
</evidence>
<evidence type="ECO:0000256" key="3">
    <source>
        <dbReference type="ARBA" id="ARBA00005760"/>
    </source>
</evidence>
<evidence type="ECO:0000256" key="8">
    <source>
        <dbReference type="ARBA" id="ARBA00022989"/>
    </source>
</evidence>
<dbReference type="GO" id="GO:0005816">
    <property type="term" value="C:spindle pole body"/>
    <property type="evidence" value="ECO:0007669"/>
    <property type="project" value="TreeGrafter"/>
</dbReference>
<dbReference type="GO" id="GO:0070631">
    <property type="term" value="P:spindle pole body localization"/>
    <property type="evidence" value="ECO:0007669"/>
    <property type="project" value="TreeGrafter"/>
</dbReference>
<dbReference type="GO" id="GO:0051028">
    <property type="term" value="P:mRNA transport"/>
    <property type="evidence" value="ECO:0007669"/>
    <property type="project" value="UniProtKB-KW"/>
</dbReference>
<dbReference type="EMBL" id="SWKU01000004">
    <property type="protein sequence ID" value="KAF3007762.1"/>
    <property type="molecule type" value="Genomic_DNA"/>
</dbReference>
<comment type="caution">
    <text evidence="14">The sequence shown here is derived from an EMBL/GenBank/DDBJ whole genome shotgun (WGS) entry which is preliminary data.</text>
</comment>
<proteinExistence type="inferred from homology"/>
<name>A0A9P4W9T6_CURKU</name>
<keyword evidence="9" id="KW-0811">Translocation</keyword>
<evidence type="ECO:0000256" key="5">
    <source>
        <dbReference type="ARBA" id="ARBA00022692"/>
    </source>
</evidence>
<feature type="transmembrane region" description="Helical" evidence="13">
    <location>
        <begin position="263"/>
        <end position="284"/>
    </location>
</feature>
<evidence type="ECO:0000256" key="2">
    <source>
        <dbReference type="ARBA" id="ARBA00004567"/>
    </source>
</evidence>
<dbReference type="InterPro" id="IPR019049">
    <property type="entry name" value="Nucleoporin_prot_Ndc1/Nup"/>
</dbReference>
<evidence type="ECO:0008006" key="16">
    <source>
        <dbReference type="Google" id="ProtNLM"/>
    </source>
</evidence>
<evidence type="ECO:0000313" key="15">
    <source>
        <dbReference type="Proteomes" id="UP000801428"/>
    </source>
</evidence>
<feature type="transmembrane region" description="Helical" evidence="13">
    <location>
        <begin position="100"/>
        <end position="119"/>
    </location>
</feature>
<sequence length="641" mass="71859">MATLAPLGTGTRPYRDYLTPSLHARFIRASKYTLLLCYAIACWMGEWTNLVWLWFPFGATGIRALLLFIPALTIYLLRIAQWHVGRRQTLTRAETFQKYFARKNTLVTLAFYVFSAWLFSEVYTWSRTAADRLNFTELGRAHERLKLNERPLYLRFLFVALAFAQTGVHLWRDYDRIDMPAMQPRKLNEVTAEGSVKKGPKPRVVLLQQLKPLFVTAAGLTFFVTITGTILYFMGPRQLLWDYYYSFSRNFISLAKTSKPTGLAPFAPLVAGFIIEGALLVLLWEFANKAFDLYIAQEPLKRDKPITNDSKDPNGTLLNGLKSNKATNKVMAFWELALITDAFPDRRKTIYAEMDRKKAPTFVQVTDFCLAEIKLLIERLNVGLDPTYQPTAASVAPQPTPSINLVPQISQPLKDDKQVVALPPKPATRWEHFEATTSGIAKMHSSPGNSQQAYGREAINKGLKKAQEGAQQAESAASTASDKILSSPFGYIFSQSLPRRAKLVVLGAPYSRISLICNAITALTNLAVFSIAEDTIGRFHESVPSIIRTFTAAINKIDAYMSSLQVHWSDKDTLAKPEAMRKKVPEVDQVRECLQKGLESILGSFEKYLGGMGMSLLEISDAKKAAAVVRQPEMMQAPAAR</sequence>
<gene>
    <name evidence="14" type="ORF">E8E13_010132</name>
</gene>
<dbReference type="GO" id="GO:0070762">
    <property type="term" value="C:nuclear pore transmembrane ring"/>
    <property type="evidence" value="ECO:0007669"/>
    <property type="project" value="TreeGrafter"/>
</dbReference>
<keyword evidence="5 13" id="KW-0812">Transmembrane</keyword>
<keyword evidence="12" id="KW-0539">Nucleus</keyword>
<keyword evidence="11 13" id="KW-0472">Membrane</keyword>
<evidence type="ECO:0000256" key="1">
    <source>
        <dbReference type="ARBA" id="ARBA00004232"/>
    </source>
</evidence>
<evidence type="ECO:0000256" key="7">
    <source>
        <dbReference type="ARBA" id="ARBA00022927"/>
    </source>
</evidence>
<keyword evidence="8 13" id="KW-1133">Transmembrane helix</keyword>
<keyword evidence="4" id="KW-0813">Transport</keyword>
<evidence type="ECO:0000256" key="9">
    <source>
        <dbReference type="ARBA" id="ARBA00023010"/>
    </source>
</evidence>
<feature type="transmembrane region" description="Helical" evidence="13">
    <location>
        <begin position="61"/>
        <end position="80"/>
    </location>
</feature>
<accession>A0A9P4W9T6</accession>
<keyword evidence="7" id="KW-0653">Protein transport</keyword>
<feature type="transmembrane region" description="Helical" evidence="13">
    <location>
        <begin position="213"/>
        <end position="234"/>
    </location>
</feature>
<dbReference type="PANTHER" id="PTHR13269">
    <property type="entry name" value="NUCLEOPORIN NDC1"/>
    <property type="match status" value="1"/>
</dbReference>
<feature type="transmembrane region" description="Helical" evidence="13">
    <location>
        <begin position="32"/>
        <end position="55"/>
    </location>
</feature>
<dbReference type="OrthoDB" id="67850at2759"/>
<evidence type="ECO:0000256" key="6">
    <source>
        <dbReference type="ARBA" id="ARBA00022816"/>
    </source>
</evidence>
<keyword evidence="10" id="KW-0906">Nuclear pore complex</keyword>